<feature type="transmembrane region" description="Helical" evidence="7">
    <location>
        <begin position="92"/>
        <end position="112"/>
    </location>
</feature>
<organism evidence="9 10">
    <name type="scientific">Aneurinibacillus soli</name>
    <dbReference type="NCBI Taxonomy" id="1500254"/>
    <lineage>
        <taxon>Bacteria</taxon>
        <taxon>Bacillati</taxon>
        <taxon>Bacillota</taxon>
        <taxon>Bacilli</taxon>
        <taxon>Bacillales</taxon>
        <taxon>Paenibacillaceae</taxon>
        <taxon>Aneurinibacillus group</taxon>
        <taxon>Aneurinibacillus</taxon>
    </lineage>
</organism>
<dbReference type="SUPFAM" id="SSF103481">
    <property type="entry name" value="Multidrug resistance efflux transporter EmrE"/>
    <property type="match status" value="2"/>
</dbReference>
<evidence type="ECO:0000256" key="5">
    <source>
        <dbReference type="ARBA" id="ARBA00022989"/>
    </source>
</evidence>
<reference evidence="9 10" key="1">
    <citation type="submission" date="2015-12" db="EMBL/GenBank/DDBJ databases">
        <title>Genome sequence of Aneurinibacillus soli.</title>
        <authorList>
            <person name="Lee J.S."/>
            <person name="Lee K.C."/>
            <person name="Kim K.K."/>
            <person name="Lee B.W."/>
        </authorList>
    </citation>
    <scope>NUCLEOTIDE SEQUENCE [LARGE SCALE GENOMIC DNA]</scope>
    <source>
        <strain evidence="9 10">CB4</strain>
    </source>
</reference>
<dbReference type="PANTHER" id="PTHR32322">
    <property type="entry name" value="INNER MEMBRANE TRANSPORTER"/>
    <property type="match status" value="1"/>
</dbReference>
<dbReference type="InterPro" id="IPR000620">
    <property type="entry name" value="EamA_dom"/>
</dbReference>
<dbReference type="InterPro" id="IPR037185">
    <property type="entry name" value="EmrE-like"/>
</dbReference>
<feature type="transmembrane region" description="Helical" evidence="7">
    <location>
        <begin position="68"/>
        <end position="86"/>
    </location>
</feature>
<keyword evidence="6 7" id="KW-0472">Membrane</keyword>
<dbReference type="KEGG" id="asoc:CB4_03581"/>
<dbReference type="PANTHER" id="PTHR32322:SF18">
    <property type="entry name" value="S-ADENOSYLMETHIONINE_S-ADENOSYLHOMOCYSTEINE TRANSPORTER"/>
    <property type="match status" value="1"/>
</dbReference>
<feature type="transmembrane region" description="Helical" evidence="7">
    <location>
        <begin position="151"/>
        <end position="168"/>
    </location>
</feature>
<name>A0A0U5B062_9BACL</name>
<evidence type="ECO:0000256" key="1">
    <source>
        <dbReference type="ARBA" id="ARBA00004651"/>
    </source>
</evidence>
<proteinExistence type="inferred from homology"/>
<keyword evidence="5 7" id="KW-1133">Transmembrane helix</keyword>
<dbReference type="Proteomes" id="UP000217696">
    <property type="component" value="Chromosome"/>
</dbReference>
<feature type="transmembrane region" description="Helical" evidence="7">
    <location>
        <begin position="212"/>
        <end position="231"/>
    </location>
</feature>
<evidence type="ECO:0000256" key="3">
    <source>
        <dbReference type="ARBA" id="ARBA00022475"/>
    </source>
</evidence>
<sequence>MIVVGAALWGISGTVAQQLFASEGFQPGWLVTVRMMVAGILLLLWTAAKSGQQEIWQIFRHTEDRVRLFIFAVGGMVGVQYTYFMAVGTGDAATATLLQYLGPIFITVYVAWKCRRLPNRWEISALVLALIGAFLLITNGSFQGISIPVDAFIWGIVSALAAAFYTVYPVRLLGRWNSAIVVGWSMVLGSMCLATFNPLWDVAGQHWTLLSASYVAFVILFGTLVPFYMFIESLRYITSTEASVLSSAEPLAAVIVACLWLHVAFGLWQGVGGLCIIATVTLLAIKKPVEDSGEVQSSGEAKSVAL</sequence>
<evidence type="ECO:0000313" key="9">
    <source>
        <dbReference type="EMBL" id="BAU29381.1"/>
    </source>
</evidence>
<keyword evidence="10" id="KW-1185">Reference proteome</keyword>
<dbReference type="GO" id="GO:0005886">
    <property type="term" value="C:plasma membrane"/>
    <property type="evidence" value="ECO:0007669"/>
    <property type="project" value="UniProtKB-SubCell"/>
</dbReference>
<keyword evidence="4 7" id="KW-0812">Transmembrane</keyword>
<feature type="transmembrane region" description="Helical" evidence="7">
    <location>
        <begin position="26"/>
        <end position="47"/>
    </location>
</feature>
<feature type="transmembrane region" description="Helical" evidence="7">
    <location>
        <begin position="268"/>
        <end position="285"/>
    </location>
</feature>
<accession>A0A0U5B062</accession>
<keyword evidence="3" id="KW-1003">Cell membrane</keyword>
<protein>
    <submittedName>
        <fullName evidence="9">Putative inner membrane transporter YicL</fullName>
    </submittedName>
</protein>
<evidence type="ECO:0000256" key="4">
    <source>
        <dbReference type="ARBA" id="ARBA00022692"/>
    </source>
</evidence>
<evidence type="ECO:0000313" key="10">
    <source>
        <dbReference type="Proteomes" id="UP000217696"/>
    </source>
</evidence>
<feature type="domain" description="EamA" evidence="8">
    <location>
        <begin position="152"/>
        <end position="283"/>
    </location>
</feature>
<comment type="subcellular location">
    <subcellularLocation>
        <location evidence="1">Cell membrane</location>
        <topology evidence="1">Multi-pass membrane protein</topology>
    </subcellularLocation>
</comment>
<feature type="transmembrane region" description="Helical" evidence="7">
    <location>
        <begin position="124"/>
        <end position="145"/>
    </location>
</feature>
<dbReference type="EMBL" id="AP017312">
    <property type="protein sequence ID" value="BAU29381.1"/>
    <property type="molecule type" value="Genomic_DNA"/>
</dbReference>
<feature type="domain" description="EamA" evidence="8">
    <location>
        <begin position="1"/>
        <end position="137"/>
    </location>
</feature>
<gene>
    <name evidence="9" type="primary">yicL</name>
    <name evidence="9" type="ORF">CB4_03581</name>
</gene>
<dbReference type="InterPro" id="IPR050638">
    <property type="entry name" value="AA-Vitamin_Transporters"/>
</dbReference>
<feature type="transmembrane region" description="Helical" evidence="7">
    <location>
        <begin position="180"/>
        <end position="200"/>
    </location>
</feature>
<evidence type="ECO:0000259" key="8">
    <source>
        <dbReference type="Pfam" id="PF00892"/>
    </source>
</evidence>
<dbReference type="Pfam" id="PF00892">
    <property type="entry name" value="EamA"/>
    <property type="match status" value="2"/>
</dbReference>
<comment type="similarity">
    <text evidence="2">Belongs to the EamA transporter family.</text>
</comment>
<evidence type="ECO:0000256" key="7">
    <source>
        <dbReference type="SAM" id="Phobius"/>
    </source>
</evidence>
<evidence type="ECO:0000256" key="2">
    <source>
        <dbReference type="ARBA" id="ARBA00007362"/>
    </source>
</evidence>
<evidence type="ECO:0000256" key="6">
    <source>
        <dbReference type="ARBA" id="ARBA00023136"/>
    </source>
</evidence>
<dbReference type="AlphaFoldDB" id="A0A0U5B062"/>